<keyword evidence="10" id="KW-1185">Reference proteome</keyword>
<dbReference type="GO" id="GO:0006355">
    <property type="term" value="P:regulation of DNA-templated transcription"/>
    <property type="evidence" value="ECO:0007669"/>
    <property type="project" value="InterPro"/>
</dbReference>
<dbReference type="SUPFAM" id="SSF46894">
    <property type="entry name" value="C-terminal effector domain of the bipartite response regulators"/>
    <property type="match status" value="1"/>
</dbReference>
<evidence type="ECO:0000256" key="1">
    <source>
        <dbReference type="ARBA" id="ARBA00022553"/>
    </source>
</evidence>
<keyword evidence="3" id="KW-0805">Transcription regulation</keyword>
<dbReference type="InterPro" id="IPR051015">
    <property type="entry name" value="EvgA-like"/>
</dbReference>
<keyword evidence="5" id="KW-0804">Transcription</keyword>
<dbReference type="PROSITE" id="PS50043">
    <property type="entry name" value="HTH_LUXR_2"/>
    <property type="match status" value="1"/>
</dbReference>
<dbReference type="PANTHER" id="PTHR45566">
    <property type="entry name" value="HTH-TYPE TRANSCRIPTIONAL REGULATOR YHJB-RELATED"/>
    <property type="match status" value="1"/>
</dbReference>
<dbReference type="GO" id="GO:0000160">
    <property type="term" value="P:phosphorelay signal transduction system"/>
    <property type="evidence" value="ECO:0007669"/>
    <property type="project" value="UniProtKB-KW"/>
</dbReference>
<dbReference type="SMART" id="SM00448">
    <property type="entry name" value="REC"/>
    <property type="match status" value="1"/>
</dbReference>
<dbReference type="PRINTS" id="PR00038">
    <property type="entry name" value="HTHLUXR"/>
</dbReference>
<evidence type="ECO:0000313" key="10">
    <source>
        <dbReference type="Proteomes" id="UP000051739"/>
    </source>
</evidence>
<comment type="caution">
    <text evidence="9">The sequence shown here is derived from an EMBL/GenBank/DDBJ whole genome shotgun (WGS) entry which is preliminary data.</text>
</comment>
<keyword evidence="1 6" id="KW-0597">Phosphoprotein</keyword>
<dbReference type="CDD" id="cd06170">
    <property type="entry name" value="LuxR_C_like"/>
    <property type="match status" value="1"/>
</dbReference>
<dbReference type="InterPro" id="IPR001789">
    <property type="entry name" value="Sig_transdc_resp-reg_receiver"/>
</dbReference>
<keyword evidence="2" id="KW-0902">Two-component regulatory system</keyword>
<dbReference type="InterPro" id="IPR011006">
    <property type="entry name" value="CheY-like_superfamily"/>
</dbReference>
<gene>
    <name evidence="9" type="ORF">FC60_GL001069</name>
</gene>
<protein>
    <submittedName>
        <fullName evidence="9">Putative response regulator</fullName>
    </submittedName>
</protein>
<sequence>MVKIALIDDHEMMLNSLAKAMQEQANLEVVGTFTDVASFQLFLKTTEVDLVIMDMMLKDETAFQVLENLQKSLSDMPKVILISGFYDELLHQRALKLGVQAFLRKESSYDELMRAIQEVMAGNVLIPDKVFNQPDDEKLTEVELAVLQAMADEKTNPQIAEELFMSQRTVESHVTNICRKLGVSGRIGAVREALKRKLIL</sequence>
<dbReference type="SUPFAM" id="SSF52172">
    <property type="entry name" value="CheY-like"/>
    <property type="match status" value="1"/>
</dbReference>
<evidence type="ECO:0000256" key="2">
    <source>
        <dbReference type="ARBA" id="ARBA00023012"/>
    </source>
</evidence>
<evidence type="ECO:0000256" key="4">
    <source>
        <dbReference type="ARBA" id="ARBA00023125"/>
    </source>
</evidence>
<feature type="domain" description="Response regulatory" evidence="8">
    <location>
        <begin position="3"/>
        <end position="120"/>
    </location>
</feature>
<dbReference type="AlphaFoldDB" id="A0A0R1V9N4"/>
<dbReference type="InterPro" id="IPR058245">
    <property type="entry name" value="NreC/VraR/RcsB-like_REC"/>
</dbReference>
<reference evidence="9 10" key="1">
    <citation type="journal article" date="2015" name="Genome Announc.">
        <title>Expanding the biotechnology potential of lactobacilli through comparative genomics of 213 strains and associated genera.</title>
        <authorList>
            <person name="Sun Z."/>
            <person name="Harris H.M."/>
            <person name="McCann A."/>
            <person name="Guo C."/>
            <person name="Argimon S."/>
            <person name="Zhang W."/>
            <person name="Yang X."/>
            <person name="Jeffery I.B."/>
            <person name="Cooney J.C."/>
            <person name="Kagawa T.F."/>
            <person name="Liu W."/>
            <person name="Song Y."/>
            <person name="Salvetti E."/>
            <person name="Wrobel A."/>
            <person name="Rasinkangas P."/>
            <person name="Parkhill J."/>
            <person name="Rea M.C."/>
            <person name="O'Sullivan O."/>
            <person name="Ritari J."/>
            <person name="Douillard F.P."/>
            <person name="Paul Ross R."/>
            <person name="Yang R."/>
            <person name="Briner A.E."/>
            <person name="Felis G.E."/>
            <person name="de Vos W.M."/>
            <person name="Barrangou R."/>
            <person name="Klaenhammer T.R."/>
            <person name="Caufield P.W."/>
            <person name="Cui Y."/>
            <person name="Zhang H."/>
            <person name="O'Toole P.W."/>
        </authorList>
    </citation>
    <scope>NUCLEOTIDE SEQUENCE [LARGE SCALE GENOMIC DNA]</scope>
    <source>
        <strain evidence="9 10">DSM 16045</strain>
    </source>
</reference>
<dbReference type="PROSITE" id="PS50110">
    <property type="entry name" value="RESPONSE_REGULATORY"/>
    <property type="match status" value="1"/>
</dbReference>
<organism evidence="9 10">
    <name type="scientific">Limosilactobacillus gastricus DSM 16045</name>
    <dbReference type="NCBI Taxonomy" id="1423749"/>
    <lineage>
        <taxon>Bacteria</taxon>
        <taxon>Bacillati</taxon>
        <taxon>Bacillota</taxon>
        <taxon>Bacilli</taxon>
        <taxon>Lactobacillales</taxon>
        <taxon>Lactobacillaceae</taxon>
        <taxon>Limosilactobacillus</taxon>
    </lineage>
</organism>
<dbReference type="Gene3D" id="1.10.10.10">
    <property type="entry name" value="Winged helix-like DNA-binding domain superfamily/Winged helix DNA-binding domain"/>
    <property type="match status" value="1"/>
</dbReference>
<dbReference type="Pfam" id="PF00072">
    <property type="entry name" value="Response_reg"/>
    <property type="match status" value="1"/>
</dbReference>
<feature type="domain" description="HTH luxR-type" evidence="7">
    <location>
        <begin position="132"/>
        <end position="197"/>
    </location>
</feature>
<keyword evidence="4" id="KW-0238">DNA-binding</keyword>
<dbReference type="SMART" id="SM00421">
    <property type="entry name" value="HTH_LUXR"/>
    <property type="match status" value="1"/>
</dbReference>
<dbReference type="CDD" id="cd17535">
    <property type="entry name" value="REC_NarL-like"/>
    <property type="match status" value="1"/>
</dbReference>
<dbReference type="GO" id="GO:0003677">
    <property type="term" value="F:DNA binding"/>
    <property type="evidence" value="ECO:0007669"/>
    <property type="project" value="UniProtKB-KW"/>
</dbReference>
<dbReference type="Gene3D" id="3.40.50.2300">
    <property type="match status" value="1"/>
</dbReference>
<dbReference type="Pfam" id="PF00196">
    <property type="entry name" value="GerE"/>
    <property type="match status" value="1"/>
</dbReference>
<name>A0A0R1V9N4_9LACO</name>
<evidence type="ECO:0000313" key="9">
    <source>
        <dbReference type="EMBL" id="KRM00699.1"/>
    </source>
</evidence>
<dbReference type="InterPro" id="IPR036388">
    <property type="entry name" value="WH-like_DNA-bd_sf"/>
</dbReference>
<evidence type="ECO:0000256" key="5">
    <source>
        <dbReference type="ARBA" id="ARBA00023163"/>
    </source>
</evidence>
<evidence type="ECO:0000259" key="8">
    <source>
        <dbReference type="PROSITE" id="PS50110"/>
    </source>
</evidence>
<evidence type="ECO:0000256" key="3">
    <source>
        <dbReference type="ARBA" id="ARBA00023015"/>
    </source>
</evidence>
<dbReference type="EMBL" id="AZFN01000029">
    <property type="protein sequence ID" value="KRM00699.1"/>
    <property type="molecule type" value="Genomic_DNA"/>
</dbReference>
<dbReference type="PATRIC" id="fig|1423749.3.peg.1090"/>
<proteinExistence type="predicted"/>
<dbReference type="RefSeq" id="WP_007122427.1">
    <property type="nucleotide sequence ID" value="NZ_AZFN01000029.1"/>
</dbReference>
<accession>A0A0R1V9N4</accession>
<dbReference type="PANTHER" id="PTHR45566:SF2">
    <property type="entry name" value="NARL SUBFAMILY"/>
    <property type="match status" value="1"/>
</dbReference>
<dbReference type="Proteomes" id="UP000051739">
    <property type="component" value="Unassembled WGS sequence"/>
</dbReference>
<dbReference type="InterPro" id="IPR000792">
    <property type="entry name" value="Tscrpt_reg_LuxR_C"/>
</dbReference>
<evidence type="ECO:0000256" key="6">
    <source>
        <dbReference type="PROSITE-ProRule" id="PRU00169"/>
    </source>
</evidence>
<dbReference type="InterPro" id="IPR016032">
    <property type="entry name" value="Sig_transdc_resp-reg_C-effctor"/>
</dbReference>
<evidence type="ECO:0000259" key="7">
    <source>
        <dbReference type="PROSITE" id="PS50043"/>
    </source>
</evidence>
<feature type="modified residue" description="4-aspartylphosphate" evidence="6">
    <location>
        <position position="54"/>
    </location>
</feature>